<name>A0AAD7NN17_9AGAR</name>
<keyword evidence="4 6" id="KW-1133">Transmembrane helix</keyword>
<dbReference type="PROSITE" id="PS00211">
    <property type="entry name" value="ABC_TRANSPORTER_1"/>
    <property type="match status" value="1"/>
</dbReference>
<dbReference type="GO" id="GO:0042626">
    <property type="term" value="F:ATPase-coupled transmembrane transporter activity"/>
    <property type="evidence" value="ECO:0007669"/>
    <property type="project" value="TreeGrafter"/>
</dbReference>
<dbReference type="SUPFAM" id="SSF90123">
    <property type="entry name" value="ABC transporter transmembrane region"/>
    <property type="match status" value="1"/>
</dbReference>
<dbReference type="GO" id="GO:0005524">
    <property type="term" value="F:ATP binding"/>
    <property type="evidence" value="ECO:0007669"/>
    <property type="project" value="UniProtKB-KW"/>
</dbReference>
<dbReference type="InterPro" id="IPR050173">
    <property type="entry name" value="ABC_transporter_C-like"/>
</dbReference>
<feature type="transmembrane region" description="Helical" evidence="6">
    <location>
        <begin position="364"/>
        <end position="386"/>
    </location>
</feature>
<dbReference type="InterPro" id="IPR036640">
    <property type="entry name" value="ABC1_TM_sf"/>
</dbReference>
<proteinExistence type="predicted"/>
<evidence type="ECO:0000256" key="4">
    <source>
        <dbReference type="ARBA" id="ARBA00022989"/>
    </source>
</evidence>
<accession>A0AAD7NN17</accession>
<feature type="transmembrane region" description="Helical" evidence="6">
    <location>
        <begin position="484"/>
        <end position="504"/>
    </location>
</feature>
<gene>
    <name evidence="8" type="ORF">DFH07DRAFT_1012092</name>
</gene>
<dbReference type="Proteomes" id="UP001215280">
    <property type="component" value="Unassembled WGS sequence"/>
</dbReference>
<feature type="transmembrane region" description="Helical" evidence="6">
    <location>
        <begin position="406"/>
        <end position="426"/>
    </location>
</feature>
<evidence type="ECO:0000256" key="5">
    <source>
        <dbReference type="ARBA" id="ARBA00023136"/>
    </source>
</evidence>
<dbReference type="InterPro" id="IPR003439">
    <property type="entry name" value="ABC_transporter-like_ATP-bd"/>
</dbReference>
<keyword evidence="8" id="KW-0378">Hydrolase</keyword>
<dbReference type="AlphaFoldDB" id="A0AAD7NN17"/>
<dbReference type="Gene3D" id="1.20.1560.10">
    <property type="entry name" value="ABC transporter type 1, transmembrane domain"/>
    <property type="match status" value="1"/>
</dbReference>
<dbReference type="SUPFAM" id="SSF52540">
    <property type="entry name" value="P-loop containing nucleoside triphosphate hydrolases"/>
    <property type="match status" value="1"/>
</dbReference>
<dbReference type="Pfam" id="PF00005">
    <property type="entry name" value="ABC_tran"/>
    <property type="match status" value="1"/>
</dbReference>
<dbReference type="GO" id="GO:0016020">
    <property type="term" value="C:membrane"/>
    <property type="evidence" value="ECO:0007669"/>
    <property type="project" value="InterPro"/>
</dbReference>
<dbReference type="Gene3D" id="3.40.50.300">
    <property type="entry name" value="P-loop containing nucleotide triphosphate hydrolases"/>
    <property type="match status" value="1"/>
</dbReference>
<dbReference type="InterPro" id="IPR003593">
    <property type="entry name" value="AAA+_ATPase"/>
</dbReference>
<organism evidence="8 9">
    <name type="scientific">Mycena maculata</name>
    <dbReference type="NCBI Taxonomy" id="230809"/>
    <lineage>
        <taxon>Eukaryota</taxon>
        <taxon>Fungi</taxon>
        <taxon>Dikarya</taxon>
        <taxon>Basidiomycota</taxon>
        <taxon>Agaricomycotina</taxon>
        <taxon>Agaricomycetes</taxon>
        <taxon>Agaricomycetidae</taxon>
        <taxon>Agaricales</taxon>
        <taxon>Marasmiineae</taxon>
        <taxon>Mycenaceae</taxon>
        <taxon>Mycena</taxon>
    </lineage>
</organism>
<keyword evidence="9" id="KW-1185">Reference proteome</keyword>
<dbReference type="CDD" id="cd03250">
    <property type="entry name" value="ABCC_MRP_domain1"/>
    <property type="match status" value="1"/>
</dbReference>
<keyword evidence="2" id="KW-0547">Nucleotide-binding</keyword>
<evidence type="ECO:0000256" key="2">
    <source>
        <dbReference type="ARBA" id="ARBA00022741"/>
    </source>
</evidence>
<evidence type="ECO:0000256" key="1">
    <source>
        <dbReference type="ARBA" id="ARBA00022692"/>
    </source>
</evidence>
<evidence type="ECO:0000313" key="8">
    <source>
        <dbReference type="EMBL" id="KAJ7767050.1"/>
    </source>
</evidence>
<dbReference type="PROSITE" id="PS50893">
    <property type="entry name" value="ABC_TRANSPORTER_2"/>
    <property type="match status" value="1"/>
</dbReference>
<keyword evidence="5 6" id="KW-0472">Membrane</keyword>
<reference evidence="8" key="1">
    <citation type="submission" date="2023-03" db="EMBL/GenBank/DDBJ databases">
        <title>Massive genome expansion in bonnet fungi (Mycena s.s.) driven by repeated elements and novel gene families across ecological guilds.</title>
        <authorList>
            <consortium name="Lawrence Berkeley National Laboratory"/>
            <person name="Harder C.B."/>
            <person name="Miyauchi S."/>
            <person name="Viragh M."/>
            <person name="Kuo A."/>
            <person name="Thoen E."/>
            <person name="Andreopoulos B."/>
            <person name="Lu D."/>
            <person name="Skrede I."/>
            <person name="Drula E."/>
            <person name="Henrissat B."/>
            <person name="Morin E."/>
            <person name="Kohler A."/>
            <person name="Barry K."/>
            <person name="LaButti K."/>
            <person name="Morin E."/>
            <person name="Salamov A."/>
            <person name="Lipzen A."/>
            <person name="Mereny Z."/>
            <person name="Hegedus B."/>
            <person name="Baldrian P."/>
            <person name="Stursova M."/>
            <person name="Weitz H."/>
            <person name="Taylor A."/>
            <person name="Grigoriev I.V."/>
            <person name="Nagy L.G."/>
            <person name="Martin F."/>
            <person name="Kauserud H."/>
        </authorList>
    </citation>
    <scope>NUCLEOTIDE SEQUENCE</scope>
    <source>
        <strain evidence="8">CBHHK188m</strain>
    </source>
</reference>
<feature type="domain" description="ABC transporter" evidence="7">
    <location>
        <begin position="76"/>
        <end position="315"/>
    </location>
</feature>
<keyword evidence="1 6" id="KW-0812">Transmembrane</keyword>
<keyword evidence="3" id="KW-0067">ATP-binding</keyword>
<dbReference type="GO" id="GO:0016887">
    <property type="term" value="F:ATP hydrolysis activity"/>
    <property type="evidence" value="ECO:0007669"/>
    <property type="project" value="InterPro"/>
</dbReference>
<protein>
    <submittedName>
        <fullName evidence="8">P-loop containing nucleoside triphosphate hydrolase protein</fullName>
    </submittedName>
</protein>
<evidence type="ECO:0000256" key="3">
    <source>
        <dbReference type="ARBA" id="ARBA00022840"/>
    </source>
</evidence>
<dbReference type="PANTHER" id="PTHR24223">
    <property type="entry name" value="ATP-BINDING CASSETTE SUB-FAMILY C"/>
    <property type="match status" value="1"/>
</dbReference>
<comment type="caution">
    <text evidence="8">The sequence shown here is derived from an EMBL/GenBank/DDBJ whole genome shotgun (WGS) entry which is preliminary data.</text>
</comment>
<dbReference type="InterPro" id="IPR027417">
    <property type="entry name" value="P-loop_NTPase"/>
</dbReference>
<evidence type="ECO:0000256" key="6">
    <source>
        <dbReference type="SAM" id="Phobius"/>
    </source>
</evidence>
<dbReference type="SMART" id="SM00382">
    <property type="entry name" value="AAA"/>
    <property type="match status" value="1"/>
</dbReference>
<feature type="transmembrane region" description="Helical" evidence="6">
    <location>
        <begin position="458"/>
        <end position="478"/>
    </location>
</feature>
<dbReference type="PANTHER" id="PTHR24223:SF356">
    <property type="entry name" value="ATP-BINDING CASSETTE TRANSPORTER ABC4"/>
    <property type="match status" value="1"/>
</dbReference>
<dbReference type="InterPro" id="IPR017871">
    <property type="entry name" value="ABC_transporter-like_CS"/>
</dbReference>
<sequence length="580" mass="64262">MGLSLTTSKVFASMTVFDILRNSIALIAQWLNKLMNGKVSLDRIDGFLKKTELLDAFDEKEVPVLFSAGLEDEEKIGFRNATFSWSKQPDGSLTRSRQFMLKIDGEVLFKRSRINLVVGPTGSGKSSLLMALLGEMHWIPASPDSWYNLPRESGIAYAAQESWVLNETIRDNIIFDTPFDEERYKKVLYQCAVEPHLALFQAGDQTEVGEKGLTLSGGQKARLTLARAIYSKAAILLLDDVLAALDVHTAQWIIDRCFGGDLVENRTIILVTHNVTLARPIADFIVRLGSDGRLAPTAKYGSLSTQIPKEEQIQDKSDQKLDTAAHITKPADGKLILAEEMQLGHVSASAVKMYLLSLSANHPVFFFTFLFGGLLFNQSSNALMTWMLGYWASQYEDRSVEDVNPIVAIALTCCTSLAVMFTFLLLGQLRASNVIHYTLIDSVLLTNDIRAVDDSLPYLIWPLATLTTSMLVRFAAVVFYTPIFFFPGALAAAIGACIGQIYIAGQLPVKRFMSNARAPVLSQSSIGHCQLTTYPVSIRAFGAQSKFTIESIAKIDRYTRAARNYYNLNRLECWHVGSSS</sequence>
<dbReference type="EMBL" id="JARJLG010000031">
    <property type="protein sequence ID" value="KAJ7767050.1"/>
    <property type="molecule type" value="Genomic_DNA"/>
</dbReference>
<evidence type="ECO:0000313" key="9">
    <source>
        <dbReference type="Proteomes" id="UP001215280"/>
    </source>
</evidence>
<evidence type="ECO:0000259" key="7">
    <source>
        <dbReference type="PROSITE" id="PS50893"/>
    </source>
</evidence>